<reference evidence="2" key="1">
    <citation type="journal article" date="2020" name="Stud. Mycol.">
        <title>101 Dothideomycetes genomes: a test case for predicting lifestyles and emergence of pathogens.</title>
        <authorList>
            <person name="Haridas S."/>
            <person name="Albert R."/>
            <person name="Binder M."/>
            <person name="Bloem J."/>
            <person name="Labutti K."/>
            <person name="Salamov A."/>
            <person name="Andreopoulos B."/>
            <person name="Baker S."/>
            <person name="Barry K."/>
            <person name="Bills G."/>
            <person name="Bluhm B."/>
            <person name="Cannon C."/>
            <person name="Castanera R."/>
            <person name="Culley D."/>
            <person name="Daum C."/>
            <person name="Ezra D."/>
            <person name="Gonzalez J."/>
            <person name="Henrissat B."/>
            <person name="Kuo A."/>
            <person name="Liang C."/>
            <person name="Lipzen A."/>
            <person name="Lutzoni F."/>
            <person name="Magnuson J."/>
            <person name="Mondo S."/>
            <person name="Nolan M."/>
            <person name="Ohm R."/>
            <person name="Pangilinan J."/>
            <person name="Park H.-J."/>
            <person name="Ramirez L."/>
            <person name="Alfaro M."/>
            <person name="Sun H."/>
            <person name="Tritt A."/>
            <person name="Yoshinaga Y."/>
            <person name="Zwiers L.-H."/>
            <person name="Turgeon B."/>
            <person name="Goodwin S."/>
            <person name="Spatafora J."/>
            <person name="Crous P."/>
            <person name="Grigoriev I."/>
        </authorList>
    </citation>
    <scope>NUCLEOTIDE SEQUENCE</scope>
    <source>
        <strain evidence="2">CBS 101060</strain>
    </source>
</reference>
<dbReference type="Pfam" id="PF04909">
    <property type="entry name" value="Amidohydro_2"/>
    <property type="match status" value="1"/>
</dbReference>
<dbReference type="OrthoDB" id="2135488at2759"/>
<dbReference type="InterPro" id="IPR052358">
    <property type="entry name" value="Aro_Compnd_Degr_Hydrolases"/>
</dbReference>
<dbReference type="SUPFAM" id="SSF51556">
    <property type="entry name" value="Metallo-dependent hydrolases"/>
    <property type="match status" value="1"/>
</dbReference>
<evidence type="ECO:0000313" key="3">
    <source>
        <dbReference type="Proteomes" id="UP000799429"/>
    </source>
</evidence>
<sequence>MDKKSHHFIVFAARNRFKHSSRSKCCPSFPVSYHLQKLHTTRSVSQESQKNHNLSIPKDAWDCHIHVTDTKKFPINVHASYQPHDALLPDALKNAERLNLPNVVLVQPSTYTTWNNCLLAALKGLGTHRARGIVSLSLPKLYTSTRKEVEDSSLKRWHKLGVRGLRINLKSDEFWKRDLFQNILYSHDLAIRRMENWCLDLYVGLDMLPALEEIVDRFRAKIVLAHFAGLPKLPENAKERQKILKGDHWACLLRLLERQKVFVKVSAPYRITDNQEHLEPYFKSLIAVRGGEAVVFASDWPHTRFEDKVDAKEWLDISLKWCEDNQQLVEKLFKTNAERLYDATTTYAN</sequence>
<evidence type="ECO:0000313" key="2">
    <source>
        <dbReference type="EMBL" id="KAF2838251.1"/>
    </source>
</evidence>
<proteinExistence type="predicted"/>
<keyword evidence="3" id="KW-1185">Reference proteome</keyword>
<accession>A0A9P4S959</accession>
<dbReference type="GO" id="GO:0016787">
    <property type="term" value="F:hydrolase activity"/>
    <property type="evidence" value="ECO:0007669"/>
    <property type="project" value="InterPro"/>
</dbReference>
<dbReference type="Gene3D" id="3.20.20.140">
    <property type="entry name" value="Metal-dependent hydrolases"/>
    <property type="match status" value="1"/>
</dbReference>
<evidence type="ECO:0000259" key="1">
    <source>
        <dbReference type="Pfam" id="PF04909"/>
    </source>
</evidence>
<dbReference type="PANTHER" id="PTHR35563:SF2">
    <property type="entry name" value="BARREL METAL-DEPENDENT HYDROLASE, PUTATIVE (AFU_ORTHOLOGUE AFUA_1G16240)-RELATED"/>
    <property type="match status" value="1"/>
</dbReference>
<dbReference type="EMBL" id="MU006097">
    <property type="protein sequence ID" value="KAF2838251.1"/>
    <property type="molecule type" value="Genomic_DNA"/>
</dbReference>
<dbReference type="Proteomes" id="UP000799429">
    <property type="component" value="Unassembled WGS sequence"/>
</dbReference>
<organism evidence="2 3">
    <name type="scientific">Patellaria atrata CBS 101060</name>
    <dbReference type="NCBI Taxonomy" id="1346257"/>
    <lineage>
        <taxon>Eukaryota</taxon>
        <taxon>Fungi</taxon>
        <taxon>Dikarya</taxon>
        <taxon>Ascomycota</taxon>
        <taxon>Pezizomycotina</taxon>
        <taxon>Dothideomycetes</taxon>
        <taxon>Dothideomycetes incertae sedis</taxon>
        <taxon>Patellariales</taxon>
        <taxon>Patellariaceae</taxon>
        <taxon>Patellaria</taxon>
    </lineage>
</organism>
<dbReference type="InterPro" id="IPR032466">
    <property type="entry name" value="Metal_Hydrolase"/>
</dbReference>
<dbReference type="PANTHER" id="PTHR35563">
    <property type="entry name" value="BARREL METAL-DEPENDENT HYDROLASE, PUTATIVE (AFU_ORTHOLOGUE AFUA_1G16240)-RELATED"/>
    <property type="match status" value="1"/>
</dbReference>
<comment type="caution">
    <text evidence="2">The sequence shown here is derived from an EMBL/GenBank/DDBJ whole genome shotgun (WGS) entry which is preliminary data.</text>
</comment>
<dbReference type="AlphaFoldDB" id="A0A9P4S959"/>
<gene>
    <name evidence="2" type="ORF">M501DRAFT_936465</name>
</gene>
<protein>
    <submittedName>
        <fullName evidence="2">Amidohydrolase 2</fullName>
    </submittedName>
</protein>
<dbReference type="InterPro" id="IPR006680">
    <property type="entry name" value="Amidohydro-rel"/>
</dbReference>
<feature type="domain" description="Amidohydrolase-related" evidence="1">
    <location>
        <begin position="61"/>
        <end position="342"/>
    </location>
</feature>
<name>A0A9P4S959_9PEZI</name>